<evidence type="ECO:0000256" key="8">
    <source>
        <dbReference type="RuleBase" id="RU000683"/>
    </source>
</evidence>
<keyword evidence="11" id="KW-1185">Reference proteome</keyword>
<reference evidence="10 11" key="1">
    <citation type="submission" date="2016-01" db="EMBL/GenBank/DDBJ databases">
        <title>The new phylogeny of the genus Mycobacterium.</title>
        <authorList>
            <person name="Tarcisio F."/>
            <person name="Conor M."/>
            <person name="Antonella G."/>
            <person name="Elisabetta G."/>
            <person name="Giulia F.S."/>
            <person name="Sara T."/>
            <person name="Anna F."/>
            <person name="Clotilde B."/>
            <person name="Roberto B."/>
            <person name="Veronica D.S."/>
            <person name="Fabio R."/>
            <person name="Monica P."/>
            <person name="Olivier J."/>
            <person name="Enrico T."/>
            <person name="Nicola S."/>
        </authorList>
    </citation>
    <scope>NUCLEOTIDE SEQUENCE [LARGE SCALE GENOMIC DNA]</scope>
    <source>
        <strain evidence="10 11">DSM 44616</strain>
    </source>
</reference>
<evidence type="ECO:0000256" key="7">
    <source>
        <dbReference type="ARBA" id="ARBA00023004"/>
    </source>
</evidence>
<evidence type="ECO:0000313" key="11">
    <source>
        <dbReference type="Proteomes" id="UP000193387"/>
    </source>
</evidence>
<dbReference type="GO" id="GO:0051213">
    <property type="term" value="F:dioxygenase activity"/>
    <property type="evidence" value="ECO:0007669"/>
    <property type="project" value="UniProtKB-KW"/>
</dbReference>
<dbReference type="EMBL" id="LQPR01000021">
    <property type="protein sequence ID" value="ORW72976.1"/>
    <property type="molecule type" value="Genomic_DNA"/>
</dbReference>
<dbReference type="InterPro" id="IPR004360">
    <property type="entry name" value="Glyas_Fos-R_dOase_dom"/>
</dbReference>
<feature type="domain" description="VOC" evidence="9">
    <location>
        <begin position="1"/>
        <end position="138"/>
    </location>
</feature>
<keyword evidence="4 8" id="KW-0058">Aromatic hydrocarbons catabolism</keyword>
<evidence type="ECO:0000256" key="2">
    <source>
        <dbReference type="ARBA" id="ARBA00008784"/>
    </source>
</evidence>
<dbReference type="PROSITE" id="PS51819">
    <property type="entry name" value="VOC"/>
    <property type="match status" value="1"/>
</dbReference>
<comment type="similarity">
    <text evidence="2 8">Belongs to the extradiol ring-cleavage dioxygenase family.</text>
</comment>
<comment type="cofactor">
    <cofactor evidence="1 8">
        <name>Fe(2+)</name>
        <dbReference type="ChEBI" id="CHEBI:29033"/>
    </cofactor>
</comment>
<keyword evidence="3" id="KW-0479">Metal-binding</keyword>
<comment type="caution">
    <text evidence="10">The sequence shown here is derived from an EMBL/GenBank/DDBJ whole genome shotgun (WGS) entry which is preliminary data.</text>
</comment>
<dbReference type="SUPFAM" id="SSF54593">
    <property type="entry name" value="Glyoxalase/Bleomycin resistance protein/Dihydroxybiphenyl dioxygenase"/>
    <property type="match status" value="1"/>
</dbReference>
<keyword evidence="7 8" id="KW-0408">Iron</keyword>
<protein>
    <recommendedName>
        <fullName evidence="9">VOC domain-containing protein</fullName>
    </recommendedName>
</protein>
<keyword evidence="5 8" id="KW-0223">Dioxygenase</keyword>
<dbReference type="GO" id="GO:0008198">
    <property type="term" value="F:ferrous iron binding"/>
    <property type="evidence" value="ECO:0007669"/>
    <property type="project" value="InterPro"/>
</dbReference>
<sequence length="197" mass="22154">MHHFAIATKDFDRAHRFYTEAMGFQLIAGVKRQAIGGSGTGWTKHMFYDCGNGSTLAIWDLHLNGLQDGDWKTGYSTGLGLPWYIVHVAFGLETLEELEKKRQSLLNHGVAVSLVEHEFITSIYMNDPDGNMVEFTVQTRPLTDTDRDQAMLILADDTPAQLPEYSGMVSYPDGRIVFTGPEAEEFRRRFEAGELAF</sequence>
<dbReference type="AlphaFoldDB" id="A0AAJ3TW29"/>
<organism evidence="10 11">
    <name type="scientific">Mycobacterium saskatchewanense</name>
    <dbReference type="NCBI Taxonomy" id="220927"/>
    <lineage>
        <taxon>Bacteria</taxon>
        <taxon>Bacillati</taxon>
        <taxon>Actinomycetota</taxon>
        <taxon>Actinomycetes</taxon>
        <taxon>Mycobacteriales</taxon>
        <taxon>Mycobacteriaceae</taxon>
        <taxon>Mycobacterium</taxon>
        <taxon>Mycobacterium simiae complex</taxon>
    </lineage>
</organism>
<evidence type="ECO:0000259" key="9">
    <source>
        <dbReference type="PROSITE" id="PS51819"/>
    </source>
</evidence>
<dbReference type="Proteomes" id="UP000193387">
    <property type="component" value="Unassembled WGS sequence"/>
</dbReference>
<dbReference type="PROSITE" id="PS00082">
    <property type="entry name" value="EXTRADIOL_DIOXYGENAS"/>
    <property type="match status" value="1"/>
</dbReference>
<dbReference type="InterPro" id="IPR029068">
    <property type="entry name" value="Glyas_Bleomycin-R_OHBP_Dase"/>
</dbReference>
<evidence type="ECO:0000256" key="6">
    <source>
        <dbReference type="ARBA" id="ARBA00023002"/>
    </source>
</evidence>
<evidence type="ECO:0000256" key="1">
    <source>
        <dbReference type="ARBA" id="ARBA00001954"/>
    </source>
</evidence>
<gene>
    <name evidence="10" type="ORF">AWC23_08560</name>
</gene>
<proteinExistence type="inferred from homology"/>
<dbReference type="InterPro" id="IPR000486">
    <property type="entry name" value="Xdiol_ring_cleave_dOase_1/2"/>
</dbReference>
<dbReference type="Pfam" id="PF00903">
    <property type="entry name" value="Glyoxalase"/>
    <property type="match status" value="1"/>
</dbReference>
<accession>A0AAJ3TW29</accession>
<evidence type="ECO:0000256" key="5">
    <source>
        <dbReference type="ARBA" id="ARBA00022964"/>
    </source>
</evidence>
<keyword evidence="6 8" id="KW-0560">Oxidoreductase</keyword>
<evidence type="ECO:0000256" key="4">
    <source>
        <dbReference type="ARBA" id="ARBA00022797"/>
    </source>
</evidence>
<name>A0AAJ3TW29_9MYCO</name>
<dbReference type="Gene3D" id="3.10.180.10">
    <property type="entry name" value="2,3-Dihydroxybiphenyl 1,2-Dioxygenase, domain 1"/>
    <property type="match status" value="1"/>
</dbReference>
<evidence type="ECO:0000313" key="10">
    <source>
        <dbReference type="EMBL" id="ORW72976.1"/>
    </source>
</evidence>
<dbReference type="InterPro" id="IPR037523">
    <property type="entry name" value="VOC_core"/>
</dbReference>
<evidence type="ECO:0000256" key="3">
    <source>
        <dbReference type="ARBA" id="ARBA00022723"/>
    </source>
</evidence>